<gene>
    <name evidence="2" type="ORF">MNODULE_11515</name>
</gene>
<evidence type="ECO:0000313" key="3">
    <source>
        <dbReference type="Proteomes" id="UP000534783"/>
    </source>
</evidence>
<dbReference type="InterPro" id="IPR029057">
    <property type="entry name" value="PRTase-like"/>
</dbReference>
<sequence length="232" mass="25701">MEKRAKRKNTANQPCSIFEDRREAGRALAERLLHYGGDQSVLLVALSPGGVIVGREIALSLCAPMVLFRSRKLPIPGNPKLSFGAMTEAGGICLLSDMISRYEIPDRYIQETITSKKEEILQRRRRFRKTSLGFDLGGRRVIVVDEGIASGAVLFSALQWLRAEGAGHRIVALPVSPQAKLPRIKALSEESLVLHPVPSFHSVECYYRRFDPVSDEAARAILLTLNKRPLAA</sequence>
<accession>A0A7X6DQ78</accession>
<dbReference type="CDD" id="cd06223">
    <property type="entry name" value="PRTases_typeI"/>
    <property type="match status" value="1"/>
</dbReference>
<name>A0A7X6DQ78_9BACT</name>
<keyword evidence="3" id="KW-1185">Reference proteome</keyword>
<dbReference type="AlphaFoldDB" id="A0A7X6DQ78"/>
<protein>
    <recommendedName>
        <fullName evidence="1">Phosphoribosyltransferase domain-containing protein</fullName>
    </recommendedName>
</protein>
<dbReference type="EMBL" id="VTOW01000002">
    <property type="protein sequence ID" value="NKE71367.1"/>
    <property type="molecule type" value="Genomic_DNA"/>
</dbReference>
<evidence type="ECO:0000313" key="2">
    <source>
        <dbReference type="EMBL" id="NKE71367.1"/>
    </source>
</evidence>
<organism evidence="2 3">
    <name type="scientific">Candidatus Manganitrophus noduliformans</name>
    <dbReference type="NCBI Taxonomy" id="2606439"/>
    <lineage>
        <taxon>Bacteria</taxon>
        <taxon>Pseudomonadati</taxon>
        <taxon>Nitrospirota</taxon>
        <taxon>Nitrospiria</taxon>
        <taxon>Candidatus Troglogloeales</taxon>
        <taxon>Candidatus Manganitrophaceae</taxon>
        <taxon>Candidatus Manganitrophus</taxon>
    </lineage>
</organism>
<feature type="domain" description="Phosphoribosyltransferase" evidence="1">
    <location>
        <begin position="25"/>
        <end position="183"/>
    </location>
</feature>
<comment type="caution">
    <text evidence="2">The sequence shown here is derived from an EMBL/GenBank/DDBJ whole genome shotgun (WGS) entry which is preliminary data.</text>
</comment>
<dbReference type="Gene3D" id="3.30.1310.20">
    <property type="entry name" value="PRTase-like"/>
    <property type="match status" value="1"/>
</dbReference>
<evidence type="ECO:0000259" key="1">
    <source>
        <dbReference type="Pfam" id="PF00156"/>
    </source>
</evidence>
<dbReference type="Gene3D" id="3.40.50.2020">
    <property type="match status" value="1"/>
</dbReference>
<dbReference type="Proteomes" id="UP000534783">
    <property type="component" value="Unassembled WGS sequence"/>
</dbReference>
<dbReference type="SUPFAM" id="SSF53271">
    <property type="entry name" value="PRTase-like"/>
    <property type="match status" value="1"/>
</dbReference>
<dbReference type="RefSeq" id="WP_168059936.1">
    <property type="nucleotide sequence ID" value="NZ_VTOW01000002.1"/>
</dbReference>
<reference evidence="2 3" key="1">
    <citation type="journal article" date="2020" name="Nature">
        <title>Bacterial chemolithoautotrophy via manganese oxidation.</title>
        <authorList>
            <person name="Yu H."/>
            <person name="Leadbetter J.R."/>
        </authorList>
    </citation>
    <scope>NUCLEOTIDE SEQUENCE [LARGE SCALE GENOMIC DNA]</scope>
    <source>
        <strain evidence="2 3">Mn-1</strain>
    </source>
</reference>
<dbReference type="InterPro" id="IPR000836">
    <property type="entry name" value="PRTase_dom"/>
</dbReference>
<proteinExistence type="predicted"/>
<dbReference type="Pfam" id="PF00156">
    <property type="entry name" value="Pribosyltran"/>
    <property type="match status" value="1"/>
</dbReference>